<keyword evidence="4 7" id="KW-0175">Coiled coil</keyword>
<evidence type="ECO:0000256" key="6">
    <source>
        <dbReference type="ARBA" id="ARBA00023273"/>
    </source>
</evidence>
<dbReference type="PANTHER" id="PTHR21547">
    <property type="entry name" value="CLUSTERIN ASSOCIATED PROTEIN 1"/>
    <property type="match status" value="1"/>
</dbReference>
<feature type="coiled-coil region" evidence="7">
    <location>
        <begin position="171"/>
        <end position="230"/>
    </location>
</feature>
<reference evidence="8" key="1">
    <citation type="submission" date="2020-06" db="EMBL/GenBank/DDBJ databases">
        <title>WGS assembly of Ceratodon purpureus strain R40.</title>
        <authorList>
            <person name="Carey S.B."/>
            <person name="Jenkins J."/>
            <person name="Shu S."/>
            <person name="Lovell J.T."/>
            <person name="Sreedasyam A."/>
            <person name="Maumus F."/>
            <person name="Tiley G.P."/>
            <person name="Fernandez-Pozo N."/>
            <person name="Barry K."/>
            <person name="Chen C."/>
            <person name="Wang M."/>
            <person name="Lipzen A."/>
            <person name="Daum C."/>
            <person name="Saski C.A."/>
            <person name="Payton A.C."/>
            <person name="Mcbreen J.C."/>
            <person name="Conrad R.E."/>
            <person name="Kollar L.M."/>
            <person name="Olsson S."/>
            <person name="Huttunen S."/>
            <person name="Landis J.B."/>
            <person name="Wickett N.J."/>
            <person name="Johnson M.G."/>
            <person name="Rensing S.A."/>
            <person name="Grimwood J."/>
            <person name="Schmutz J."/>
            <person name="Mcdaniel S.F."/>
        </authorList>
    </citation>
    <scope>NUCLEOTIDE SEQUENCE</scope>
    <source>
        <strain evidence="8">R40</strain>
    </source>
</reference>
<keyword evidence="9" id="KW-1185">Reference proteome</keyword>
<dbReference type="EMBL" id="CM026428">
    <property type="protein sequence ID" value="KAG0567253.1"/>
    <property type="molecule type" value="Genomic_DNA"/>
</dbReference>
<evidence type="ECO:0000313" key="8">
    <source>
        <dbReference type="EMBL" id="KAG0567253.1"/>
    </source>
</evidence>
<keyword evidence="3" id="KW-0970">Cilium biogenesis/degradation</keyword>
<accession>A0A8T0H795</accession>
<dbReference type="GO" id="GO:0005815">
    <property type="term" value="C:microtubule organizing center"/>
    <property type="evidence" value="ECO:0007669"/>
    <property type="project" value="TreeGrafter"/>
</dbReference>
<evidence type="ECO:0008006" key="10">
    <source>
        <dbReference type="Google" id="ProtNLM"/>
    </source>
</evidence>
<organism evidence="8 9">
    <name type="scientific">Ceratodon purpureus</name>
    <name type="common">Fire moss</name>
    <name type="synonym">Dicranum purpureum</name>
    <dbReference type="NCBI Taxonomy" id="3225"/>
    <lineage>
        <taxon>Eukaryota</taxon>
        <taxon>Viridiplantae</taxon>
        <taxon>Streptophyta</taxon>
        <taxon>Embryophyta</taxon>
        <taxon>Bryophyta</taxon>
        <taxon>Bryophytina</taxon>
        <taxon>Bryopsida</taxon>
        <taxon>Dicranidae</taxon>
        <taxon>Pseudoditrichales</taxon>
        <taxon>Ditrichaceae</taxon>
        <taxon>Ceratodon</taxon>
    </lineage>
</organism>
<dbReference type="Proteomes" id="UP000822688">
    <property type="component" value="Chromosome 7"/>
</dbReference>
<evidence type="ECO:0000256" key="5">
    <source>
        <dbReference type="ARBA" id="ARBA00023069"/>
    </source>
</evidence>
<evidence type="ECO:0000256" key="2">
    <source>
        <dbReference type="ARBA" id="ARBA00008340"/>
    </source>
</evidence>
<evidence type="ECO:0000256" key="7">
    <source>
        <dbReference type="SAM" id="Coils"/>
    </source>
</evidence>
<keyword evidence="5" id="KW-0969">Cilium</keyword>
<evidence type="ECO:0000256" key="1">
    <source>
        <dbReference type="ARBA" id="ARBA00004138"/>
    </source>
</evidence>
<comment type="caution">
    <text evidence="8">The sequence shown here is derived from an EMBL/GenBank/DDBJ whole genome shotgun (WGS) entry which is preliminary data.</text>
</comment>
<protein>
    <recommendedName>
        <fullName evidence="10">Clusterin-associated protein 1</fullName>
    </recommendedName>
</protein>
<dbReference type="PANTHER" id="PTHR21547:SF0">
    <property type="entry name" value="CLUSTERIN-ASSOCIATED PROTEIN 1"/>
    <property type="match status" value="1"/>
</dbReference>
<comment type="similarity">
    <text evidence="2">Belongs to the CLUAP1 family.</text>
</comment>
<proteinExistence type="inferred from homology"/>
<dbReference type="InterPro" id="IPR019366">
    <property type="entry name" value="Clusterin-associated_protein-1"/>
</dbReference>
<dbReference type="AlphaFoldDB" id="A0A8T0H795"/>
<sequence length="295" mass="35049">MSFTSIRRFWTIMKELGYPHVISMESFRWPNFEFVANCLYWLILRYDPTIDLEKNISTEASRINFVKSATKLMLARAKIKLNPKHIYSADGYAVKELLKIAIILQLATEKAIKLPHDNIEVATIAKPIGAKATRIFVNEITKCGTTLYDMLDAEPKFKEQRDQTLIVNRNMDEMEHNLREAIETMMKKITEVDQEICHAEDTKKSLRSKCEKRKLELEQSEKRLSSLQNVKPTYIDQYDEMQVHMHKLFAQYIEKFQNLKWLETQMETHTRDKQERLNEIDRRMRRLQRSIQNEE</sequence>
<comment type="subcellular location">
    <subcellularLocation>
        <location evidence="1">Cell projection</location>
        <location evidence="1">Cilium</location>
    </subcellularLocation>
</comment>
<dbReference type="GO" id="GO:0030992">
    <property type="term" value="C:intraciliary transport particle B"/>
    <property type="evidence" value="ECO:0007669"/>
    <property type="project" value="TreeGrafter"/>
</dbReference>
<dbReference type="GO" id="GO:0060271">
    <property type="term" value="P:cilium assembly"/>
    <property type="evidence" value="ECO:0007669"/>
    <property type="project" value="TreeGrafter"/>
</dbReference>
<keyword evidence="6" id="KW-0966">Cell projection</keyword>
<dbReference type="Pfam" id="PF10234">
    <property type="entry name" value="Cluap1"/>
    <property type="match status" value="1"/>
</dbReference>
<evidence type="ECO:0000256" key="4">
    <source>
        <dbReference type="ARBA" id="ARBA00023054"/>
    </source>
</evidence>
<dbReference type="GO" id="GO:0005929">
    <property type="term" value="C:cilium"/>
    <property type="evidence" value="ECO:0007669"/>
    <property type="project" value="UniProtKB-SubCell"/>
</dbReference>
<gene>
    <name evidence="8" type="ORF">KC19_7G121700</name>
</gene>
<name>A0A8T0H795_CERPU</name>
<evidence type="ECO:0000313" key="9">
    <source>
        <dbReference type="Proteomes" id="UP000822688"/>
    </source>
</evidence>
<evidence type="ECO:0000256" key="3">
    <source>
        <dbReference type="ARBA" id="ARBA00022794"/>
    </source>
</evidence>